<proteinExistence type="predicted"/>
<protein>
    <submittedName>
        <fullName evidence="2">Uncharacterized protein</fullName>
    </submittedName>
</protein>
<evidence type="ECO:0000256" key="1">
    <source>
        <dbReference type="SAM" id="Phobius"/>
    </source>
</evidence>
<evidence type="ECO:0000313" key="2">
    <source>
        <dbReference type="EMBL" id="RJP17971.1"/>
    </source>
</evidence>
<dbReference type="Proteomes" id="UP000265882">
    <property type="component" value="Unassembled WGS sequence"/>
</dbReference>
<evidence type="ECO:0000313" key="3">
    <source>
        <dbReference type="Proteomes" id="UP000265882"/>
    </source>
</evidence>
<sequence>MVRNRSNRNGIHDGQRRFSRVFRFLYERWAAAKAMAFFVAVPIIVIVVVQISAPAFDRIRLKHAQNELRTELTD</sequence>
<name>A0A3A4NR11_ABYX5</name>
<gene>
    <name evidence="2" type="ORF">C4520_15300</name>
</gene>
<accession>A0A3A4NR11</accession>
<dbReference type="EMBL" id="QZKU01000107">
    <property type="protein sequence ID" value="RJP17971.1"/>
    <property type="molecule type" value="Genomic_DNA"/>
</dbReference>
<comment type="caution">
    <text evidence="2">The sequence shown here is derived from an EMBL/GenBank/DDBJ whole genome shotgun (WGS) entry which is preliminary data.</text>
</comment>
<reference evidence="2 3" key="1">
    <citation type="journal article" date="2017" name="ISME J.">
        <title>Energy and carbon metabolisms in a deep terrestrial subsurface fluid microbial community.</title>
        <authorList>
            <person name="Momper L."/>
            <person name="Jungbluth S.P."/>
            <person name="Lee M.D."/>
            <person name="Amend J.P."/>
        </authorList>
    </citation>
    <scope>NUCLEOTIDE SEQUENCE [LARGE SCALE GENOMIC DNA]</scope>
    <source>
        <strain evidence="2">SURF_5</strain>
    </source>
</reference>
<keyword evidence="1" id="KW-0472">Membrane</keyword>
<keyword evidence="1" id="KW-1133">Transmembrane helix</keyword>
<organism evidence="2 3">
    <name type="scientific">Abyssobacteria bacterium (strain SURF_5)</name>
    <dbReference type="NCBI Taxonomy" id="2093360"/>
    <lineage>
        <taxon>Bacteria</taxon>
        <taxon>Pseudomonadati</taxon>
        <taxon>Candidatus Hydrogenedentota</taxon>
        <taxon>Candidatus Abyssobacteria</taxon>
    </lineage>
</organism>
<dbReference type="AlphaFoldDB" id="A0A3A4NR11"/>
<feature type="transmembrane region" description="Helical" evidence="1">
    <location>
        <begin position="34"/>
        <end position="56"/>
    </location>
</feature>
<keyword evidence="1" id="KW-0812">Transmembrane</keyword>